<proteinExistence type="predicted"/>
<reference evidence="3" key="1">
    <citation type="journal article" date="2019" name="Int. J. Syst. Evol. Microbiol.">
        <title>The Global Catalogue of Microorganisms (GCM) 10K type strain sequencing project: providing services to taxonomists for standard genome sequencing and annotation.</title>
        <authorList>
            <consortium name="The Broad Institute Genomics Platform"/>
            <consortium name="The Broad Institute Genome Sequencing Center for Infectious Disease"/>
            <person name="Wu L."/>
            <person name="Ma J."/>
        </authorList>
    </citation>
    <scope>NUCLEOTIDE SEQUENCE [LARGE SCALE GENOMIC DNA]</scope>
    <source>
        <strain evidence="3">JCM 31921</strain>
    </source>
</reference>
<evidence type="ECO:0000313" key="2">
    <source>
        <dbReference type="EMBL" id="GAA4458360.1"/>
    </source>
</evidence>
<dbReference type="Proteomes" id="UP001501410">
    <property type="component" value="Unassembled WGS sequence"/>
</dbReference>
<organism evidence="2 3">
    <name type="scientific">Rurimicrobium arvi</name>
    <dbReference type="NCBI Taxonomy" id="2049916"/>
    <lineage>
        <taxon>Bacteria</taxon>
        <taxon>Pseudomonadati</taxon>
        <taxon>Bacteroidota</taxon>
        <taxon>Chitinophagia</taxon>
        <taxon>Chitinophagales</taxon>
        <taxon>Chitinophagaceae</taxon>
        <taxon>Rurimicrobium</taxon>
    </lineage>
</organism>
<protein>
    <recommendedName>
        <fullName evidence="4">YD repeat-containing protein</fullName>
    </recommendedName>
</protein>
<feature type="chain" id="PRO_5046807029" description="YD repeat-containing protein" evidence="1">
    <location>
        <begin position="22"/>
        <end position="492"/>
    </location>
</feature>
<evidence type="ECO:0000313" key="3">
    <source>
        <dbReference type="Proteomes" id="UP001501410"/>
    </source>
</evidence>
<dbReference type="RefSeq" id="WP_344828140.1">
    <property type="nucleotide sequence ID" value="NZ_BAABEZ010000024.1"/>
</dbReference>
<evidence type="ECO:0008006" key="4">
    <source>
        <dbReference type="Google" id="ProtNLM"/>
    </source>
</evidence>
<gene>
    <name evidence="2" type="ORF">GCM10023092_26570</name>
</gene>
<dbReference type="EMBL" id="BAABEZ010000024">
    <property type="protein sequence ID" value="GAA4458360.1"/>
    <property type="molecule type" value="Genomic_DNA"/>
</dbReference>
<sequence>MKKKVALLLYVFAGSITVCHAQLTDLKRRLYLDSNNVRLHISEFASAISEADQMIWNTATRRYESPLPHALRSRLLVRPPFRKLQVLQKEKSRFYDYNNWAEERDTLIRVLNRESFDTSELYALKELHYDEQGRLTFLSTERFFKDNKDGYQDRDTAFISYTTLPGDSLLIRISYHSRKEAKNNFYSSVYFRTSFKDKPLTVLEFSENSYLFDRDLHLIRQTYDYDVFANGEKGSFREDSQRDYTYDHAGRVINIRDSLTNLHLLQSVQQFQYQSTDGVHDPRITGSVQAQRWLQHYPGAYEMTVTEDARWLTQHDYDSVKVLASPIVRSETQRLICSAEGKTIGSLPPPGQPPYLSFLQEFADSIGDFHGWYKVYVPSEQEDTSWYVPGSIGASRTLHMGCVVETYNEIPRGTLELSNAAALNKRTRVLRDRSRLIEYSSKSYGMPDHSYWSPVYFRYISVDYPDFILTTPDGRLSYVQDDEYLYRVIYQP</sequence>
<name>A0ABP8MYU3_9BACT</name>
<evidence type="ECO:0000256" key="1">
    <source>
        <dbReference type="SAM" id="SignalP"/>
    </source>
</evidence>
<keyword evidence="1" id="KW-0732">Signal</keyword>
<keyword evidence="3" id="KW-1185">Reference proteome</keyword>
<comment type="caution">
    <text evidence="2">The sequence shown here is derived from an EMBL/GenBank/DDBJ whole genome shotgun (WGS) entry which is preliminary data.</text>
</comment>
<accession>A0ABP8MYU3</accession>
<feature type="signal peptide" evidence="1">
    <location>
        <begin position="1"/>
        <end position="21"/>
    </location>
</feature>